<feature type="domain" description="ABC transporter" evidence="9">
    <location>
        <begin position="4"/>
        <end position="262"/>
    </location>
</feature>
<evidence type="ECO:0000259" key="9">
    <source>
        <dbReference type="PROSITE" id="PS50893"/>
    </source>
</evidence>
<evidence type="ECO:0000256" key="6">
    <source>
        <dbReference type="ARBA" id="ARBA00022741"/>
    </source>
</evidence>
<evidence type="ECO:0000256" key="1">
    <source>
        <dbReference type="ARBA" id="ARBA00004417"/>
    </source>
</evidence>
<dbReference type="Gene3D" id="3.40.50.300">
    <property type="entry name" value="P-loop containing nucleotide triphosphate hydrolases"/>
    <property type="match status" value="1"/>
</dbReference>
<dbReference type="GO" id="GO:0016887">
    <property type="term" value="F:ATP hydrolysis activity"/>
    <property type="evidence" value="ECO:0007669"/>
    <property type="project" value="InterPro"/>
</dbReference>
<keyword evidence="5" id="KW-0997">Cell inner membrane</keyword>
<dbReference type="PANTHER" id="PTHR43297:SF4">
    <property type="entry name" value="PUTRESCINE EXPORT SYSTEM ATP-BINDING PROTEIN SAPD"/>
    <property type="match status" value="1"/>
</dbReference>
<evidence type="ECO:0000256" key="2">
    <source>
        <dbReference type="ARBA" id="ARBA00005417"/>
    </source>
</evidence>
<protein>
    <recommendedName>
        <fullName evidence="9">ABC transporter domain-containing protein</fullName>
    </recommendedName>
</protein>
<dbReference type="OrthoDB" id="9784450at2"/>
<evidence type="ECO:0000256" key="5">
    <source>
        <dbReference type="ARBA" id="ARBA00022519"/>
    </source>
</evidence>
<dbReference type="RefSeq" id="WP_119530131.1">
    <property type="nucleotide sequence ID" value="NZ_JBHSSP010000023.1"/>
</dbReference>
<evidence type="ECO:0000256" key="4">
    <source>
        <dbReference type="ARBA" id="ARBA00022475"/>
    </source>
</evidence>
<dbReference type="SMART" id="SM00382">
    <property type="entry name" value="AAA"/>
    <property type="match status" value="1"/>
</dbReference>
<dbReference type="InterPro" id="IPR027417">
    <property type="entry name" value="P-loop_NTPase"/>
</dbReference>
<keyword evidence="6" id="KW-0547">Nucleotide-binding</keyword>
<evidence type="ECO:0000313" key="10">
    <source>
        <dbReference type="EMBL" id="RIY40145.1"/>
    </source>
</evidence>
<dbReference type="EMBL" id="NRJG01000018">
    <property type="protein sequence ID" value="RIY40145.1"/>
    <property type="molecule type" value="Genomic_DNA"/>
</dbReference>
<evidence type="ECO:0000313" key="11">
    <source>
        <dbReference type="Proteomes" id="UP000265916"/>
    </source>
</evidence>
<dbReference type="GO" id="GO:0005886">
    <property type="term" value="C:plasma membrane"/>
    <property type="evidence" value="ECO:0007669"/>
    <property type="project" value="UniProtKB-SubCell"/>
</dbReference>
<name>A0A3A1YR69_9GAMM</name>
<dbReference type="NCBIfam" id="TIGR01727">
    <property type="entry name" value="oligo_HPY"/>
    <property type="match status" value="1"/>
</dbReference>
<sequence>MALLEISNLTVHIEDPATGNAIPLVDNFSLNVQAGEFVGLIGETGSGKSVIARILGGAIRQSWKITCKSFRFDGEELLKDTHTLDTKRLAQLVGVIDQDPSNVIDPSVKIGPQIIHRMNLSKRWCGFKWHKKRKQYKELEDLLTRMGIKDPDPLLNSYFADLSQTEQHLMSIAMTIVADPVFLIADEPTTGLNAISTQRVQSLLKRLNANFNKTILYLSNNFLTVKHLVTSAHILYFGQIVERFTNVDDINQRLLDYAHHPYTRLFLQSLPDFTSSKLIYKTPLYEIPGELPELDNIPVGCRFGPRCEFAQRECMQCPPFVKDRETNYSEFACHFPVDYLSPTQVEKMRDLREQIKQQTSIIED</sequence>
<dbReference type="InterPro" id="IPR013563">
    <property type="entry name" value="Oligopep_ABC_C"/>
</dbReference>
<proteinExistence type="inferred from homology"/>
<keyword evidence="8" id="KW-0472">Membrane</keyword>
<gene>
    <name evidence="10" type="ORF">CKF58_01015</name>
</gene>
<organism evidence="10 11">
    <name type="scientific">Psittacicella hinzii</name>
    <dbReference type="NCBI Taxonomy" id="2028575"/>
    <lineage>
        <taxon>Bacteria</taxon>
        <taxon>Pseudomonadati</taxon>
        <taxon>Pseudomonadota</taxon>
        <taxon>Gammaproteobacteria</taxon>
        <taxon>Pasteurellales</taxon>
        <taxon>Psittacicellaceae</taxon>
        <taxon>Psittacicella</taxon>
    </lineage>
</organism>
<comment type="caution">
    <text evidence="10">The sequence shown here is derived from an EMBL/GenBank/DDBJ whole genome shotgun (WGS) entry which is preliminary data.</text>
</comment>
<evidence type="ECO:0000256" key="8">
    <source>
        <dbReference type="ARBA" id="ARBA00023136"/>
    </source>
</evidence>
<keyword evidence="11" id="KW-1185">Reference proteome</keyword>
<dbReference type="SUPFAM" id="SSF52540">
    <property type="entry name" value="P-loop containing nucleoside triphosphate hydrolases"/>
    <property type="match status" value="1"/>
</dbReference>
<dbReference type="InterPro" id="IPR003439">
    <property type="entry name" value="ABC_transporter-like_ATP-bd"/>
</dbReference>
<dbReference type="GO" id="GO:0005524">
    <property type="term" value="F:ATP binding"/>
    <property type="evidence" value="ECO:0007669"/>
    <property type="project" value="UniProtKB-KW"/>
</dbReference>
<keyword evidence="7" id="KW-0067">ATP-binding</keyword>
<reference evidence="10 11" key="1">
    <citation type="submission" date="2017-08" db="EMBL/GenBank/DDBJ databases">
        <title>Reclassification of Bisgaard taxon 37 and 44.</title>
        <authorList>
            <person name="Christensen H."/>
        </authorList>
    </citation>
    <scope>NUCLEOTIDE SEQUENCE [LARGE SCALE GENOMIC DNA]</scope>
    <source>
        <strain evidence="10 11">111</strain>
    </source>
</reference>
<comment type="similarity">
    <text evidence="2">Belongs to the ABC transporter superfamily.</text>
</comment>
<accession>A0A3A1YR69</accession>
<dbReference type="InterPro" id="IPR003593">
    <property type="entry name" value="AAA+_ATPase"/>
</dbReference>
<evidence type="ECO:0000256" key="7">
    <source>
        <dbReference type="ARBA" id="ARBA00022840"/>
    </source>
</evidence>
<dbReference type="Pfam" id="PF08352">
    <property type="entry name" value="oligo_HPY"/>
    <property type="match status" value="1"/>
</dbReference>
<dbReference type="AlphaFoldDB" id="A0A3A1YR69"/>
<dbReference type="Proteomes" id="UP000265916">
    <property type="component" value="Unassembled WGS sequence"/>
</dbReference>
<keyword evidence="3" id="KW-0813">Transport</keyword>
<dbReference type="GO" id="GO:0015833">
    <property type="term" value="P:peptide transport"/>
    <property type="evidence" value="ECO:0007669"/>
    <property type="project" value="InterPro"/>
</dbReference>
<dbReference type="InterPro" id="IPR050388">
    <property type="entry name" value="ABC_Ni/Peptide_Import"/>
</dbReference>
<keyword evidence="4" id="KW-1003">Cell membrane</keyword>
<dbReference type="PANTHER" id="PTHR43297">
    <property type="entry name" value="OLIGOPEPTIDE TRANSPORT ATP-BINDING PROTEIN APPD"/>
    <property type="match status" value="1"/>
</dbReference>
<comment type="subcellular location">
    <subcellularLocation>
        <location evidence="1">Cell inner membrane</location>
        <topology evidence="1">Peripheral membrane protein</topology>
    </subcellularLocation>
</comment>
<dbReference type="PROSITE" id="PS50893">
    <property type="entry name" value="ABC_TRANSPORTER_2"/>
    <property type="match status" value="1"/>
</dbReference>
<evidence type="ECO:0000256" key="3">
    <source>
        <dbReference type="ARBA" id="ARBA00022448"/>
    </source>
</evidence>
<dbReference type="Pfam" id="PF00005">
    <property type="entry name" value="ABC_tran"/>
    <property type="match status" value="1"/>
</dbReference>